<evidence type="ECO:0000313" key="2">
    <source>
        <dbReference type="EMBL" id="AGF87258.1"/>
    </source>
</evidence>
<name>M1PF13_9ZZZZ</name>
<accession>M1PF13</accession>
<reference evidence="2" key="1">
    <citation type="journal article" date="2014" name="PLoS ONE">
        <title>New hydrocarbon degradation pathways in the microbial metagenome from brazilian petroleum reservoirs.</title>
        <authorList>
            <person name="Sierra-Garcia I.N."/>
            <person name="Correa Alvarez J."/>
            <person name="Pantaroto de Vasconcellos S."/>
            <person name="Pereira de Souza A."/>
            <person name="Dos Santos Neto E.V."/>
            <person name="de Oliveira V.M."/>
        </authorList>
    </citation>
    <scope>NUCLEOTIDE SEQUENCE</scope>
</reference>
<protein>
    <submittedName>
        <fullName evidence="2">Hydantoin hydantoinase A</fullName>
    </submittedName>
</protein>
<organism evidence="2">
    <name type="scientific">uncultured organism</name>
    <dbReference type="NCBI Taxonomy" id="155900"/>
    <lineage>
        <taxon>unclassified sequences</taxon>
        <taxon>environmental samples</taxon>
    </lineage>
</organism>
<proteinExistence type="predicted"/>
<feature type="region of interest" description="Disordered" evidence="1">
    <location>
        <begin position="1"/>
        <end position="46"/>
    </location>
</feature>
<feature type="compositionally biased region" description="Polar residues" evidence="1">
    <location>
        <begin position="14"/>
        <end position="26"/>
    </location>
</feature>
<dbReference type="EMBL" id="KC157639">
    <property type="protein sequence ID" value="AGF87258.1"/>
    <property type="molecule type" value="Genomic_DNA"/>
</dbReference>
<evidence type="ECO:0000256" key="1">
    <source>
        <dbReference type="SAM" id="MobiDB-lite"/>
    </source>
</evidence>
<dbReference type="AlphaFoldDB" id="M1PF13"/>
<sequence length="46" mass="4776">MTCPRAHRHEAALGTSTVSMPNSSASPVMCMPVAPPAHTRAKSRGS</sequence>